<evidence type="ECO:0000256" key="3">
    <source>
        <dbReference type="ARBA" id="ARBA00022679"/>
    </source>
</evidence>
<dbReference type="GO" id="GO:0000166">
    <property type="term" value="F:nucleotide binding"/>
    <property type="evidence" value="ECO:0007669"/>
    <property type="project" value="InterPro"/>
</dbReference>
<keyword evidence="6" id="KW-0239">DNA-directed DNA polymerase</keyword>
<evidence type="ECO:0000256" key="5">
    <source>
        <dbReference type="ARBA" id="ARBA00022705"/>
    </source>
</evidence>
<gene>
    <name evidence="10" type="ORF">BDFB_011316</name>
</gene>
<evidence type="ECO:0000256" key="4">
    <source>
        <dbReference type="ARBA" id="ARBA00022695"/>
    </source>
</evidence>
<dbReference type="AlphaFoldDB" id="A0A482V7W3"/>
<dbReference type="Proteomes" id="UP000292052">
    <property type="component" value="Unassembled WGS sequence"/>
</dbReference>
<evidence type="ECO:0000256" key="2">
    <source>
        <dbReference type="ARBA" id="ARBA00012417"/>
    </source>
</evidence>
<dbReference type="GO" id="GO:0003677">
    <property type="term" value="F:DNA binding"/>
    <property type="evidence" value="ECO:0007669"/>
    <property type="project" value="UniProtKB-KW"/>
</dbReference>
<dbReference type="EMBL" id="QDEB01129405">
    <property type="protein sequence ID" value="RZB39301.1"/>
    <property type="molecule type" value="Genomic_DNA"/>
</dbReference>
<protein>
    <recommendedName>
        <fullName evidence="2">DNA-directed DNA polymerase</fullName>
        <ecNumber evidence="2">2.7.7.7</ecNumber>
    </recommendedName>
</protein>
<dbReference type="OrthoDB" id="6119432at2759"/>
<comment type="caution">
    <text evidence="10">The sequence shown here is derived from an EMBL/GenBank/DDBJ whole genome shotgun (WGS) entry which is preliminary data.</text>
</comment>
<dbReference type="PANTHER" id="PTHR33568:SF3">
    <property type="entry name" value="DNA-DIRECTED DNA POLYMERASE"/>
    <property type="match status" value="1"/>
</dbReference>
<comment type="similarity">
    <text evidence="1">Belongs to the DNA polymerase type-B family.</text>
</comment>
<keyword evidence="4" id="KW-0548">Nucleotidyltransferase</keyword>
<sequence length="98" mass="11546">KFEKFEELSPRNAFLGGRTNTTKLKVDDGKKVKYIDICSLYPTVQCYDDYPVEHPTKIFKPPTYNSKWYGLMKCAIHQKNYIILYYQLKANINLTQKS</sequence>
<dbReference type="SUPFAM" id="SSF56672">
    <property type="entry name" value="DNA/RNA polymerases"/>
    <property type="match status" value="1"/>
</dbReference>
<feature type="non-terminal residue" evidence="10">
    <location>
        <position position="1"/>
    </location>
</feature>
<name>A0A482V7W3_ASBVE</name>
<evidence type="ECO:0000313" key="11">
    <source>
        <dbReference type="Proteomes" id="UP000292052"/>
    </source>
</evidence>
<dbReference type="EC" id="2.7.7.7" evidence="2"/>
<feature type="domain" description="DNA-directed DNA polymerase family B mitochondria/virus" evidence="9">
    <location>
        <begin position="11"/>
        <end position="80"/>
    </location>
</feature>
<evidence type="ECO:0000259" key="9">
    <source>
        <dbReference type="Pfam" id="PF03175"/>
    </source>
</evidence>
<dbReference type="InterPro" id="IPR004868">
    <property type="entry name" value="DNA-dir_DNA_pol_B_mt/vir"/>
</dbReference>
<organism evidence="10 11">
    <name type="scientific">Asbolus verrucosus</name>
    <name type="common">Desert ironclad beetle</name>
    <dbReference type="NCBI Taxonomy" id="1661398"/>
    <lineage>
        <taxon>Eukaryota</taxon>
        <taxon>Metazoa</taxon>
        <taxon>Ecdysozoa</taxon>
        <taxon>Arthropoda</taxon>
        <taxon>Hexapoda</taxon>
        <taxon>Insecta</taxon>
        <taxon>Pterygota</taxon>
        <taxon>Neoptera</taxon>
        <taxon>Endopterygota</taxon>
        <taxon>Coleoptera</taxon>
        <taxon>Polyphaga</taxon>
        <taxon>Cucujiformia</taxon>
        <taxon>Tenebrionidae</taxon>
        <taxon>Pimeliinae</taxon>
        <taxon>Asbolus</taxon>
    </lineage>
</organism>
<evidence type="ECO:0000256" key="7">
    <source>
        <dbReference type="ARBA" id="ARBA00023125"/>
    </source>
</evidence>
<keyword evidence="7" id="KW-0238">DNA-binding</keyword>
<evidence type="ECO:0000313" key="10">
    <source>
        <dbReference type="EMBL" id="RZB39301.1"/>
    </source>
</evidence>
<dbReference type="Pfam" id="PF03175">
    <property type="entry name" value="DNA_pol_B_2"/>
    <property type="match status" value="1"/>
</dbReference>
<keyword evidence="5" id="KW-0235">DNA replication</keyword>
<keyword evidence="3" id="KW-0808">Transferase</keyword>
<dbReference type="PANTHER" id="PTHR33568">
    <property type="entry name" value="DNA POLYMERASE"/>
    <property type="match status" value="1"/>
</dbReference>
<accession>A0A482V7W3</accession>
<evidence type="ECO:0000256" key="6">
    <source>
        <dbReference type="ARBA" id="ARBA00022932"/>
    </source>
</evidence>
<keyword evidence="11" id="KW-1185">Reference proteome</keyword>
<proteinExistence type="inferred from homology"/>
<evidence type="ECO:0000256" key="8">
    <source>
        <dbReference type="ARBA" id="ARBA00049244"/>
    </source>
</evidence>
<dbReference type="InterPro" id="IPR043502">
    <property type="entry name" value="DNA/RNA_pol_sf"/>
</dbReference>
<reference evidence="10 11" key="1">
    <citation type="submission" date="2017-03" db="EMBL/GenBank/DDBJ databases">
        <title>Genome of the blue death feigning beetle - Asbolus verrucosus.</title>
        <authorList>
            <person name="Rider S.D."/>
        </authorList>
    </citation>
    <scope>NUCLEOTIDE SEQUENCE [LARGE SCALE GENOMIC DNA]</scope>
    <source>
        <strain evidence="10">Butters</strain>
        <tissue evidence="10">Head and leg muscle</tissue>
    </source>
</reference>
<dbReference type="GO" id="GO:0006260">
    <property type="term" value="P:DNA replication"/>
    <property type="evidence" value="ECO:0007669"/>
    <property type="project" value="UniProtKB-KW"/>
</dbReference>
<evidence type="ECO:0000256" key="1">
    <source>
        <dbReference type="ARBA" id="ARBA00005755"/>
    </source>
</evidence>
<comment type="catalytic activity">
    <reaction evidence="8">
        <text>DNA(n) + a 2'-deoxyribonucleoside 5'-triphosphate = DNA(n+1) + diphosphate</text>
        <dbReference type="Rhea" id="RHEA:22508"/>
        <dbReference type="Rhea" id="RHEA-COMP:17339"/>
        <dbReference type="Rhea" id="RHEA-COMP:17340"/>
        <dbReference type="ChEBI" id="CHEBI:33019"/>
        <dbReference type="ChEBI" id="CHEBI:61560"/>
        <dbReference type="ChEBI" id="CHEBI:173112"/>
        <dbReference type="EC" id="2.7.7.7"/>
    </reaction>
</comment>
<dbReference type="GO" id="GO:0003887">
    <property type="term" value="F:DNA-directed DNA polymerase activity"/>
    <property type="evidence" value="ECO:0007669"/>
    <property type="project" value="UniProtKB-KW"/>
</dbReference>